<evidence type="ECO:0000313" key="4">
    <source>
        <dbReference type="Proteomes" id="UP000251800"/>
    </source>
</evidence>
<evidence type="ECO:0000256" key="1">
    <source>
        <dbReference type="ARBA" id="ARBA00022962"/>
    </source>
</evidence>
<keyword evidence="3" id="KW-0808">Transferase</keyword>
<organism evidence="3 4">
    <name type="scientific">Abyssibacter profundi</name>
    <dbReference type="NCBI Taxonomy" id="2182787"/>
    <lineage>
        <taxon>Bacteria</taxon>
        <taxon>Pseudomonadati</taxon>
        <taxon>Pseudomonadota</taxon>
        <taxon>Gammaproteobacteria</taxon>
        <taxon>Chromatiales</taxon>
        <taxon>Oceanococcaceae</taxon>
        <taxon>Abyssibacter</taxon>
    </lineage>
</organism>
<dbReference type="AlphaFoldDB" id="A0A363UP15"/>
<accession>A0A363UP15</accession>
<evidence type="ECO:0000313" key="3">
    <source>
        <dbReference type="EMBL" id="PWN57200.1"/>
    </source>
</evidence>
<protein>
    <submittedName>
        <fullName evidence="3">Class II glutamine amidotransferase</fullName>
    </submittedName>
</protein>
<dbReference type="Gene3D" id="3.60.20.10">
    <property type="entry name" value="Glutamine Phosphoribosylpyrophosphate, subunit 1, domain 1"/>
    <property type="match status" value="1"/>
</dbReference>
<dbReference type="Proteomes" id="UP000251800">
    <property type="component" value="Unassembled WGS sequence"/>
</dbReference>
<sequence>MCRLAAYLGPSISLRQFLLDPPHSLFRQSWDPQELTEARLNADGYGVAWQQADGRMGRYTQPMAAWNDLNLPSLADALQSRLWLGNVRSATPGQIVHAINTQPYAVERLAMTHNGYLSGLAEGGRGRMLARLSDRIQADLQGTTDSEYLFALVRQALTDGAASLDQALAVALEQAVHDTREHPALLNVCLSDGKTLVFSRYSVERPNPSLYWHPAHPAYPGGQLLASERFDEDPGWRTVDTNSLTVLEPDRPPRMTPLPIKTA</sequence>
<comment type="caution">
    <text evidence="3">The sequence shown here is derived from an EMBL/GenBank/DDBJ whole genome shotgun (WGS) entry which is preliminary data.</text>
</comment>
<feature type="domain" description="Glutamine amidotransferase type-2" evidence="2">
    <location>
        <begin position="2"/>
        <end position="258"/>
    </location>
</feature>
<dbReference type="EMBL" id="QEQK01000003">
    <property type="protein sequence ID" value="PWN57200.1"/>
    <property type="molecule type" value="Genomic_DNA"/>
</dbReference>
<dbReference type="InterPro" id="IPR029055">
    <property type="entry name" value="Ntn_hydrolases_N"/>
</dbReference>
<dbReference type="InterPro" id="IPR017932">
    <property type="entry name" value="GATase_2_dom"/>
</dbReference>
<reference evidence="3 4" key="1">
    <citation type="submission" date="2018-05" db="EMBL/GenBank/DDBJ databases">
        <title>Abyssibacter profundi OUC007T gen. nov., sp. nov, a marine bacterium isolated from seawater of the Mariana Trench.</title>
        <authorList>
            <person name="Zhou S."/>
        </authorList>
    </citation>
    <scope>NUCLEOTIDE SEQUENCE [LARGE SCALE GENOMIC DNA]</scope>
    <source>
        <strain evidence="3 4">OUC007</strain>
    </source>
</reference>
<dbReference type="InterPro" id="IPR026869">
    <property type="entry name" value="EgtC-like"/>
</dbReference>
<name>A0A363UP15_9GAMM</name>
<dbReference type="SUPFAM" id="SSF56235">
    <property type="entry name" value="N-terminal nucleophile aminohydrolases (Ntn hydrolases)"/>
    <property type="match status" value="1"/>
</dbReference>
<dbReference type="PANTHER" id="PTHR43187">
    <property type="entry name" value="GLUTAMINE AMIDOTRANSFERASE DUG3-RELATED"/>
    <property type="match status" value="1"/>
</dbReference>
<dbReference type="OrthoDB" id="9804310at2"/>
<dbReference type="CDD" id="cd01908">
    <property type="entry name" value="YafJ"/>
    <property type="match status" value="1"/>
</dbReference>
<dbReference type="GO" id="GO:0016740">
    <property type="term" value="F:transferase activity"/>
    <property type="evidence" value="ECO:0007669"/>
    <property type="project" value="UniProtKB-KW"/>
</dbReference>
<dbReference type="PROSITE" id="PS51278">
    <property type="entry name" value="GATASE_TYPE_2"/>
    <property type="match status" value="1"/>
</dbReference>
<dbReference type="Pfam" id="PF13230">
    <property type="entry name" value="GATase_4"/>
    <property type="match status" value="1"/>
</dbReference>
<dbReference type="InterPro" id="IPR052373">
    <property type="entry name" value="Gamma-glu_amide_hydrolase"/>
</dbReference>
<evidence type="ECO:0000259" key="2">
    <source>
        <dbReference type="PROSITE" id="PS51278"/>
    </source>
</evidence>
<keyword evidence="1 3" id="KW-0315">Glutamine amidotransferase</keyword>
<dbReference type="PANTHER" id="PTHR43187:SF1">
    <property type="entry name" value="GLUTAMINE AMIDOTRANSFERASE DUG3-RELATED"/>
    <property type="match status" value="1"/>
</dbReference>
<proteinExistence type="predicted"/>
<keyword evidence="4" id="KW-1185">Reference proteome</keyword>
<gene>
    <name evidence="3" type="ORF">DEH80_04560</name>
</gene>
<dbReference type="RefSeq" id="WP_109719280.1">
    <property type="nucleotide sequence ID" value="NZ_QEQK01000003.1"/>
</dbReference>